<keyword evidence="2" id="KW-1185">Reference proteome</keyword>
<comment type="caution">
    <text evidence="1">The sequence shown here is derived from an EMBL/GenBank/DDBJ whole genome shotgun (WGS) entry which is preliminary data.</text>
</comment>
<dbReference type="EMBL" id="VCAZ01000006">
    <property type="protein sequence ID" value="TSK22549.1"/>
    <property type="molecule type" value="Genomic_DNA"/>
</dbReference>
<proteinExistence type="predicted"/>
<evidence type="ECO:0000313" key="2">
    <source>
        <dbReference type="Proteomes" id="UP000319801"/>
    </source>
</evidence>
<reference evidence="1 2" key="1">
    <citation type="journal article" date="2019" name="Genome Biol. Evol.">
        <title>Whole-Genome Sequencing of the Giant Devil Catfish, Bagarius yarrelli.</title>
        <authorList>
            <person name="Jiang W."/>
            <person name="Lv Y."/>
            <person name="Cheng L."/>
            <person name="Yang K."/>
            <person name="Chao B."/>
            <person name="Wang X."/>
            <person name="Li Y."/>
            <person name="Pan X."/>
            <person name="You X."/>
            <person name="Zhang Y."/>
            <person name="Yang J."/>
            <person name="Li J."/>
            <person name="Zhang X."/>
            <person name="Liu S."/>
            <person name="Sun C."/>
            <person name="Yang J."/>
            <person name="Shi Q."/>
        </authorList>
    </citation>
    <scope>NUCLEOTIDE SEQUENCE [LARGE SCALE GENOMIC DNA]</scope>
    <source>
        <strain evidence="1">JWS20170419001</strain>
        <tissue evidence="1">Muscle</tissue>
    </source>
</reference>
<dbReference type="Proteomes" id="UP000319801">
    <property type="component" value="Unassembled WGS sequence"/>
</dbReference>
<dbReference type="AlphaFoldDB" id="A0A556TMF8"/>
<dbReference type="OrthoDB" id="8781657at2759"/>
<gene>
    <name evidence="1" type="ORF">Baya_1907</name>
</gene>
<sequence>MMSVTEKFEFTPANTQQPDIIWSRRIKPQKGQVISSGDERRFIISSVTFNDQGNYTEWNFWSKVASVHLVKVLTKRRVLSCMPGRNLSISLDGLLKDDVKLRFFGKDFNITLVEHGFPVGNRHFGFWGRVQLTAKNIQVLMVDSSDVGKYVLSDHRNNTVTNITLNMADATHVQEAEAGTTFSISLDSLAKEDVTLIFTNQDSNVTLVELGLPVNSSHNQFSERIQVTSSDIQVLNMDVSDMGNYTLIDREGRKAKIITPQFVNKSNPLLALLLLLLIPPCICCCYGKKILKKYKEWTSKTTTANTTTTDATTTSNAVKVENQNLLLADRARSKAPEGNKPVTH</sequence>
<name>A0A556TMF8_BAGYA</name>
<protein>
    <submittedName>
        <fullName evidence="1">Uncharacterized protein</fullName>
    </submittedName>
</protein>
<evidence type="ECO:0000313" key="1">
    <source>
        <dbReference type="EMBL" id="TSK22549.1"/>
    </source>
</evidence>
<organism evidence="1 2">
    <name type="scientific">Bagarius yarrelli</name>
    <name type="common">Goonch</name>
    <name type="synonym">Bagrus yarrelli</name>
    <dbReference type="NCBI Taxonomy" id="175774"/>
    <lineage>
        <taxon>Eukaryota</taxon>
        <taxon>Metazoa</taxon>
        <taxon>Chordata</taxon>
        <taxon>Craniata</taxon>
        <taxon>Vertebrata</taxon>
        <taxon>Euteleostomi</taxon>
        <taxon>Actinopterygii</taxon>
        <taxon>Neopterygii</taxon>
        <taxon>Teleostei</taxon>
        <taxon>Ostariophysi</taxon>
        <taxon>Siluriformes</taxon>
        <taxon>Sisoridae</taxon>
        <taxon>Sisorinae</taxon>
        <taxon>Bagarius</taxon>
    </lineage>
</organism>
<accession>A0A556TMF8</accession>